<feature type="signal peptide" evidence="3">
    <location>
        <begin position="1"/>
        <end position="19"/>
    </location>
</feature>
<sequence length="102" mass="11119">MHKAVLFVFTSLLALPALASNATEAALAEQRDAARREQQELQERAAALAAQLQETRRLLTLQDAYLERLTDEVERHGNHAGQPAAKAGSTEHTTSKGHDAHP</sequence>
<keyword evidence="1" id="KW-0175">Coiled coil</keyword>
<dbReference type="EMBL" id="JALKII010000007">
    <property type="protein sequence ID" value="MCK0538263.1"/>
    <property type="molecule type" value="Genomic_DNA"/>
</dbReference>
<protein>
    <submittedName>
        <fullName evidence="4">Uncharacterized protein</fullName>
    </submittedName>
</protein>
<feature type="compositionally biased region" description="Basic and acidic residues" evidence="2">
    <location>
        <begin position="93"/>
        <end position="102"/>
    </location>
</feature>
<evidence type="ECO:0000256" key="3">
    <source>
        <dbReference type="SAM" id="SignalP"/>
    </source>
</evidence>
<comment type="caution">
    <text evidence="4">The sequence shown here is derived from an EMBL/GenBank/DDBJ whole genome shotgun (WGS) entry which is preliminary data.</text>
</comment>
<dbReference type="Proteomes" id="UP001165524">
    <property type="component" value="Unassembled WGS sequence"/>
</dbReference>
<dbReference type="RefSeq" id="WP_246952723.1">
    <property type="nucleotide sequence ID" value="NZ_JALKII010000007.1"/>
</dbReference>
<feature type="coiled-coil region" evidence="1">
    <location>
        <begin position="20"/>
        <end position="58"/>
    </location>
</feature>
<keyword evidence="5" id="KW-1185">Reference proteome</keyword>
<evidence type="ECO:0000313" key="4">
    <source>
        <dbReference type="EMBL" id="MCK0538263.1"/>
    </source>
</evidence>
<evidence type="ECO:0000256" key="2">
    <source>
        <dbReference type="SAM" id="MobiDB-lite"/>
    </source>
</evidence>
<name>A0ABT0E945_9GAMM</name>
<evidence type="ECO:0000313" key="5">
    <source>
        <dbReference type="Proteomes" id="UP001165524"/>
    </source>
</evidence>
<evidence type="ECO:0000256" key="1">
    <source>
        <dbReference type="SAM" id="Coils"/>
    </source>
</evidence>
<feature type="region of interest" description="Disordered" evidence="2">
    <location>
        <begin position="72"/>
        <end position="102"/>
    </location>
</feature>
<proteinExistence type="predicted"/>
<feature type="chain" id="PRO_5047055754" evidence="3">
    <location>
        <begin position="20"/>
        <end position="102"/>
    </location>
</feature>
<accession>A0ABT0E945</accession>
<organism evidence="4 5">
    <name type="scientific">Alcanivorax quisquiliarum</name>
    <dbReference type="NCBI Taxonomy" id="2933565"/>
    <lineage>
        <taxon>Bacteria</taxon>
        <taxon>Pseudomonadati</taxon>
        <taxon>Pseudomonadota</taxon>
        <taxon>Gammaproteobacteria</taxon>
        <taxon>Oceanospirillales</taxon>
        <taxon>Alcanivoracaceae</taxon>
        <taxon>Alcanivorax</taxon>
    </lineage>
</organism>
<keyword evidence="3" id="KW-0732">Signal</keyword>
<reference evidence="4" key="1">
    <citation type="submission" date="2022-04" db="EMBL/GenBank/DDBJ databases">
        <title>Alcanivorax sp. CY1518 draft genome sequence.</title>
        <authorList>
            <person name="Zhao G."/>
            <person name="An M."/>
        </authorList>
    </citation>
    <scope>NUCLEOTIDE SEQUENCE</scope>
    <source>
        <strain evidence="4">CY1518</strain>
    </source>
</reference>
<gene>
    <name evidence="4" type="ORF">MU846_11135</name>
</gene>